<dbReference type="GO" id="GO:0046872">
    <property type="term" value="F:metal ion binding"/>
    <property type="evidence" value="ECO:0007669"/>
    <property type="project" value="UniProtKB-KW"/>
</dbReference>
<keyword evidence="5 14" id="KW-0808">Transferase</keyword>
<evidence type="ECO:0000256" key="3">
    <source>
        <dbReference type="ARBA" id="ARBA00021330"/>
    </source>
</evidence>
<evidence type="ECO:0000256" key="7">
    <source>
        <dbReference type="ARBA" id="ARBA00022723"/>
    </source>
</evidence>
<evidence type="ECO:0000256" key="1">
    <source>
        <dbReference type="ARBA" id="ARBA00001946"/>
    </source>
</evidence>
<keyword evidence="9" id="KW-0694">RNA-binding</keyword>
<dbReference type="GO" id="GO:0034587">
    <property type="term" value="P:piRNA processing"/>
    <property type="evidence" value="ECO:0007669"/>
    <property type="project" value="TreeGrafter"/>
</dbReference>
<dbReference type="GO" id="GO:0005737">
    <property type="term" value="C:cytoplasm"/>
    <property type="evidence" value="ECO:0007669"/>
    <property type="project" value="TreeGrafter"/>
</dbReference>
<dbReference type="GO" id="GO:0030422">
    <property type="term" value="P:siRNA processing"/>
    <property type="evidence" value="ECO:0007669"/>
    <property type="project" value="TreeGrafter"/>
</dbReference>
<dbReference type="PANTHER" id="PTHR21404:SF3">
    <property type="entry name" value="SMALL RNA 2'-O-METHYLTRANSFERASE"/>
    <property type="match status" value="1"/>
</dbReference>
<feature type="region of interest" description="Disordered" evidence="13">
    <location>
        <begin position="1422"/>
        <end position="1483"/>
    </location>
</feature>
<feature type="compositionally biased region" description="Basic and acidic residues" evidence="13">
    <location>
        <begin position="747"/>
        <end position="760"/>
    </location>
</feature>
<evidence type="ECO:0000256" key="9">
    <source>
        <dbReference type="ARBA" id="ARBA00022884"/>
    </source>
</evidence>
<evidence type="ECO:0000256" key="12">
    <source>
        <dbReference type="ARBA" id="ARBA00048418"/>
    </source>
</evidence>
<dbReference type="Proteomes" id="UP000053240">
    <property type="component" value="Unassembled WGS sequence"/>
</dbReference>
<evidence type="ECO:0000256" key="13">
    <source>
        <dbReference type="SAM" id="MobiDB-lite"/>
    </source>
</evidence>
<comment type="cofactor">
    <cofactor evidence="1">
        <name>Mg(2+)</name>
        <dbReference type="ChEBI" id="CHEBI:18420"/>
    </cofactor>
</comment>
<keyword evidence="7" id="KW-0479">Metal-binding</keyword>
<evidence type="ECO:0000256" key="2">
    <source>
        <dbReference type="ARBA" id="ARBA00009026"/>
    </source>
</evidence>
<dbReference type="EC" id="2.1.1.386" evidence="11"/>
<feature type="compositionally biased region" description="Low complexity" evidence="13">
    <location>
        <begin position="1446"/>
        <end position="1460"/>
    </location>
</feature>
<dbReference type="GO" id="GO:0090486">
    <property type="term" value="F:small RNA 2'-O-methyltransferase activity"/>
    <property type="evidence" value="ECO:0007669"/>
    <property type="project" value="UniProtKB-EC"/>
</dbReference>
<name>A0A194QM98_PAPMA</name>
<keyword evidence="4 14" id="KW-0489">Methyltransferase</keyword>
<feature type="compositionally biased region" description="Polar residues" evidence="13">
    <location>
        <begin position="1461"/>
        <end position="1472"/>
    </location>
</feature>
<feature type="region of interest" description="Disordered" evidence="13">
    <location>
        <begin position="707"/>
        <end position="777"/>
    </location>
</feature>
<reference evidence="14 15" key="1">
    <citation type="journal article" date="2015" name="Nat. Commun.">
        <title>Outbred genome sequencing and CRISPR/Cas9 gene editing in butterflies.</title>
        <authorList>
            <person name="Li X."/>
            <person name="Fan D."/>
            <person name="Zhang W."/>
            <person name="Liu G."/>
            <person name="Zhang L."/>
            <person name="Zhao L."/>
            <person name="Fang X."/>
            <person name="Chen L."/>
            <person name="Dong Y."/>
            <person name="Chen Y."/>
            <person name="Ding Y."/>
            <person name="Zhao R."/>
            <person name="Feng M."/>
            <person name="Zhu Y."/>
            <person name="Feng Y."/>
            <person name="Jiang X."/>
            <person name="Zhu D."/>
            <person name="Xiang H."/>
            <person name="Feng X."/>
            <person name="Li S."/>
            <person name="Wang J."/>
            <person name="Zhang G."/>
            <person name="Kronforst M.R."/>
            <person name="Wang W."/>
        </authorList>
    </citation>
    <scope>NUCLEOTIDE SEQUENCE [LARGE SCALE GENOMIC DNA]</scope>
    <source>
        <strain evidence="14">Ya'a_city_454_Pm</strain>
        <tissue evidence="14">Whole body</tissue>
    </source>
</reference>
<evidence type="ECO:0000256" key="10">
    <source>
        <dbReference type="ARBA" id="ARBA00023158"/>
    </source>
</evidence>
<dbReference type="SUPFAM" id="SSF53335">
    <property type="entry name" value="S-adenosyl-L-methionine-dependent methyltransferases"/>
    <property type="match status" value="1"/>
</dbReference>
<dbReference type="EMBL" id="KQ461195">
    <property type="protein sequence ID" value="KPJ06663.1"/>
    <property type="molecule type" value="Genomic_DNA"/>
</dbReference>
<feature type="compositionally biased region" description="Polar residues" evidence="13">
    <location>
        <begin position="735"/>
        <end position="746"/>
    </location>
</feature>
<feature type="region of interest" description="Disordered" evidence="13">
    <location>
        <begin position="2003"/>
        <end position="2023"/>
    </location>
</feature>
<dbReference type="GO" id="GO:0001510">
    <property type="term" value="P:RNA methylation"/>
    <property type="evidence" value="ECO:0007669"/>
    <property type="project" value="InterPro"/>
</dbReference>
<dbReference type="InterPro" id="IPR026610">
    <property type="entry name" value="Hen1"/>
</dbReference>
<keyword evidence="10" id="KW-0943">RNA-mediated gene silencing</keyword>
<keyword evidence="6" id="KW-0949">S-adenosyl-L-methionine</keyword>
<evidence type="ECO:0000313" key="14">
    <source>
        <dbReference type="EMBL" id="KPJ06663.1"/>
    </source>
</evidence>
<feature type="region of interest" description="Disordered" evidence="13">
    <location>
        <begin position="1889"/>
        <end position="1939"/>
    </location>
</feature>
<dbReference type="GO" id="GO:0003723">
    <property type="term" value="F:RNA binding"/>
    <property type="evidence" value="ECO:0007669"/>
    <property type="project" value="UniProtKB-KW"/>
</dbReference>
<organism evidence="14 15">
    <name type="scientific">Papilio machaon</name>
    <name type="common">Old World swallowtail butterfly</name>
    <dbReference type="NCBI Taxonomy" id="76193"/>
    <lineage>
        <taxon>Eukaryota</taxon>
        <taxon>Metazoa</taxon>
        <taxon>Ecdysozoa</taxon>
        <taxon>Arthropoda</taxon>
        <taxon>Hexapoda</taxon>
        <taxon>Insecta</taxon>
        <taxon>Pterygota</taxon>
        <taxon>Neoptera</taxon>
        <taxon>Endopterygota</taxon>
        <taxon>Lepidoptera</taxon>
        <taxon>Glossata</taxon>
        <taxon>Ditrysia</taxon>
        <taxon>Papilionoidea</taxon>
        <taxon>Papilionidae</taxon>
        <taxon>Papilioninae</taxon>
        <taxon>Papilio</taxon>
    </lineage>
</organism>
<accession>A0A194QM98</accession>
<feature type="compositionally biased region" description="Basic residues" evidence="13">
    <location>
        <begin position="761"/>
        <end position="777"/>
    </location>
</feature>
<evidence type="ECO:0000313" key="15">
    <source>
        <dbReference type="Proteomes" id="UP000053240"/>
    </source>
</evidence>
<evidence type="ECO:0000256" key="8">
    <source>
        <dbReference type="ARBA" id="ARBA00022842"/>
    </source>
</evidence>
<protein>
    <recommendedName>
        <fullName evidence="3">Small RNA 2'-O-methyltransferase</fullName>
        <ecNumber evidence="11">2.1.1.386</ecNumber>
    </recommendedName>
</protein>
<evidence type="ECO:0000256" key="11">
    <source>
        <dbReference type="ARBA" id="ARBA00035025"/>
    </source>
</evidence>
<dbReference type="InParanoid" id="A0A194QM98"/>
<dbReference type="Gene3D" id="3.40.50.150">
    <property type="entry name" value="Vaccinia Virus protein VP39"/>
    <property type="match status" value="1"/>
</dbReference>
<dbReference type="PANTHER" id="PTHR21404">
    <property type="entry name" value="HEN1"/>
    <property type="match status" value="1"/>
</dbReference>
<feature type="compositionally biased region" description="Basic and acidic residues" evidence="13">
    <location>
        <begin position="1910"/>
        <end position="1920"/>
    </location>
</feature>
<keyword evidence="8" id="KW-0460">Magnesium</keyword>
<feature type="compositionally biased region" description="Gly residues" evidence="13">
    <location>
        <begin position="1894"/>
        <end position="1909"/>
    </location>
</feature>
<feature type="compositionally biased region" description="Polar residues" evidence="13">
    <location>
        <begin position="1921"/>
        <end position="1937"/>
    </location>
</feature>
<evidence type="ECO:0000256" key="5">
    <source>
        <dbReference type="ARBA" id="ARBA00022679"/>
    </source>
</evidence>
<evidence type="ECO:0000256" key="6">
    <source>
        <dbReference type="ARBA" id="ARBA00022691"/>
    </source>
</evidence>
<dbReference type="STRING" id="76193.A0A194QM98"/>
<keyword evidence="15" id="KW-1185">Reference proteome</keyword>
<comment type="catalytic activity">
    <reaction evidence="12">
        <text>small RNA 3'-end nucleotide + S-adenosyl-L-methionine = small RNA 3'-end 2'-O-methylnucleotide + S-adenosyl-L-homocysteine + H(+)</text>
        <dbReference type="Rhea" id="RHEA:37887"/>
        <dbReference type="Rhea" id="RHEA-COMP:10415"/>
        <dbReference type="Rhea" id="RHEA-COMP:10416"/>
        <dbReference type="ChEBI" id="CHEBI:15378"/>
        <dbReference type="ChEBI" id="CHEBI:57856"/>
        <dbReference type="ChEBI" id="CHEBI:59789"/>
        <dbReference type="ChEBI" id="CHEBI:74896"/>
        <dbReference type="ChEBI" id="CHEBI:74898"/>
        <dbReference type="EC" id="2.1.1.386"/>
    </reaction>
</comment>
<proteinExistence type="inferred from homology"/>
<dbReference type="InterPro" id="IPR029063">
    <property type="entry name" value="SAM-dependent_MTases_sf"/>
</dbReference>
<evidence type="ECO:0000256" key="4">
    <source>
        <dbReference type="ARBA" id="ARBA00022603"/>
    </source>
</evidence>
<comment type="similarity">
    <text evidence="2">Belongs to the methyltransferase superfamily. HEN1 family.</text>
</comment>
<dbReference type="GO" id="GO:0005634">
    <property type="term" value="C:nucleus"/>
    <property type="evidence" value="ECO:0007669"/>
    <property type="project" value="TreeGrafter"/>
</dbReference>
<gene>
    <name evidence="14" type="ORF">RR48_11710</name>
</gene>
<sequence>MIIALQTLIYFRESLLTILDRLIGPYYKRFSLSLIKKSSSSDDEDSDEQVFSEFDDEKGVIFFPPMYVQRYAAVNDCLLDERWNGKLEKIVDLGYHDMTFIKYLKEVPGVKHILGVDIENVSLRCSPDIICDGEYAPRRETPLQITLFEGNAADPDYRLIGCDAVVAIEMIEHMLPHDLDRLVHNIFGFIQPQVAVITTPNADFNVLFKSMENNGLRRWDHLFEWSREQFNDWCSNIVLRYPNYTVTCKGVGPGPPGTEHYGCCSQLALFVSKNYQKQPSLTIDSMALVKSLPNDNNLSDVESWDYTDSIHESNMLCAPPNDESFTELPFPEKRSCMTIVILGSPPIDTLVYKDNTSQCNIDREIGRSYLMFDEDVSENIVVPRRKVINRVYEIEDVSSRLHCSMLQVRKFSKTTQNLMAKNKLDSVMHTREIVDEIRQLTKTLNLNRNTLDQQQPRACRLQVKDLLEWNGYEVVDNIVIHSRLIVENVSMTTPDNEYQDNDALSDVKKQFEFVDVDDWDMTEMHSTSYSNASSNSSHPNGKWLQRSLDFKVRKLRNLLTADEDISTELDRVVCRLMKLAITTHKNKSVPPPTSWLQCKLLDLLTLTERAIQRRKRYYFNQNPSFTFGDYQTTRTREIEPPKSNDNESTNEIMSKYTHFVETTDEKEYKNTTVGAYQYVHLQVEDDDMSVTSNELVKAYDYNKQECSASPSYGKLKTNKLNSNARDPSPARTYPITDNYSGVSSSGDTDHSIKLSNDSRSKKSSRKSRRETNKDKHKIKLFIKKSKKGNGKETKYNEKYAGNAEKKIYFKRTIKKKSFCRCSIKNSVSSAECESNKVRNKRRCRRNHQISSMSKPIPYSLVKLCTPKDNDKTKKLAEDVTPVKSNNSEHLLRRNQESIAITEQSCVIEIVTNKTSETLALHRTITTDLSNSIYKNNLLPLEFKDRLDIVPVITKSESSIPEITLKSEKEESQAIFLYDINEPSTSKGIRHITMDVQCGPDTGFVCPYTSATSLNNITNDNTNTTYLKSYIDKCEQSHYYTKPEDNNDVKSDNVISSRVKSNGIQIKDSDNSIDKKLEISTKTVTKSIDAIETFKDSPDNICNDSTDIVTSLRRVCDEVSNIIKSDKPYPQSPQNVISKLYGNEDEDDQCKCTYLKPIIDLPQVINSTETEQFLRKDIDFTNSICNIGNGNLTYGGIFIHSYKERTECEDILYQGKWQRSLSKTFMKKNPVTTFTLKKTTESHNIKRRNSKLSLTAKTVGKKNEHSRSSDKLRKISDLLETKKNINVSSNNKNLAKKKPLVELCKPTRRRKTLREVASKTVRFDLSKNTRFERVTVKSSKSKIYKNSKKDKKKVVTFKESHSKCELNTTNELLKALNYTEEKGNNDFPKNLTNTLNVKKELMKFVREPHKKIVYSVFRNKIENETDNQRHSKPSIENRKNKEHKSARNIQAANSSSSSTNSIVTIRQLSPPSQNRKKFTSKITLKVSNNPKASSMKEKHSVPVCYNKSSIIFDDKENNPQSSNVRNFQCNKENTHDVNEISKSILMSRNVISKQKNKSLIIKKSIENIEEKLAASDSTNSSKVSSVESIKNQSNFNANSSNSVLVLGSYKNLPTMDSEKLSPNNILCTSENNQEIVHTSIIQLSCKNNEMNISNSISDETVYNEMMTVVDEMLNFIDDPERKSILTVESKKMIPDERKKSGEKVHFYNAPDNESIATSLDSGPKQVNLDLISFKSFASLSGYSEYFLADSELSTTIDSLQVKTPSKRSSVQDIFERNDQTRLPFPGDSVQGFSGFSINEQVIGDQPDYANLINPETGIMETRRATSEEVFTSGRSSDTYESCQVDEDALVPNWLFHAISQQQSDEDREPQRILSPIPMPTVEPDLDLHTNVMEPGVGGVGGAAGAGAGDGRGIHSDQDSSGRDTSMSSTETSSGQQSDAILVDPSAYANNIEFLREPSSRPFLQLGSTESPDSSFRTVEGSENDNLFNMSEISTRNNLNLGAVQSDRDADVSSLDTDTADFSDN</sequence>
<feature type="compositionally biased region" description="Basic and acidic residues" evidence="13">
    <location>
        <begin position="1422"/>
        <end position="1444"/>
    </location>
</feature>